<dbReference type="AlphaFoldDB" id="A0A9P7YMS1"/>
<feature type="compositionally biased region" description="Low complexity" evidence="1">
    <location>
        <begin position="299"/>
        <end position="320"/>
    </location>
</feature>
<feature type="region of interest" description="Disordered" evidence="1">
    <location>
        <begin position="26"/>
        <end position="46"/>
    </location>
</feature>
<comment type="caution">
    <text evidence="2">The sequence shown here is derived from an EMBL/GenBank/DDBJ whole genome shotgun (WGS) entry which is preliminary data.</text>
</comment>
<dbReference type="Proteomes" id="UP000824998">
    <property type="component" value="Unassembled WGS sequence"/>
</dbReference>
<proteinExistence type="predicted"/>
<dbReference type="OrthoDB" id="4838114at2759"/>
<feature type="region of interest" description="Disordered" evidence="1">
    <location>
        <begin position="299"/>
        <end position="348"/>
    </location>
</feature>
<feature type="compositionally biased region" description="Low complexity" evidence="1">
    <location>
        <begin position="250"/>
        <end position="275"/>
    </location>
</feature>
<sequence length="463" mass="50219">MPLITKLHPRGDRDMRMHGRVHDASLPCQRSQDGHEHFPDFKDGELSSDMEGSVIHRARPKRVVRAPLVPPRSERRASTMLKDVMLELQRMDGVKEPDMAAPSQTPEEGDPHQLYLSSEEEGSLSDYDEDSLLDFEPAEADDVDLDARASSSSSSRASRKPAQITARVVSLTLVKPQIVEIHSPTISPATPPRPSSAAFESASIRSRPRSPFDAQSTSSRSASPSRPPAPRRPSPLHLYPSSTRRMSVASASSLTNSLGHSSSHSIMTSATTTSTQPPQRKTSRIAALALLVTQSLHHPSSHSFLSTDPFPSQPNSAQPSPSKPTAPADVENEPPTTPRTPTSMASSVVRRGLYKARTPSMQKLHAAFASKNSSALNLSAPPPAESFTQPSPARQRRTSVAFPSEASVPEDGPAASTPWHQAPVRYEDIMRNAIKSPPPTKSPDKKKTNSFLALGRRKSLRAV</sequence>
<feature type="compositionally biased region" description="Acidic residues" evidence="1">
    <location>
        <begin position="118"/>
        <end position="144"/>
    </location>
</feature>
<accession>A0A9P7YMS1</accession>
<feature type="compositionally biased region" description="Basic and acidic residues" evidence="1">
    <location>
        <begin position="32"/>
        <end position="45"/>
    </location>
</feature>
<feature type="region of interest" description="Disordered" evidence="1">
    <location>
        <begin position="96"/>
        <end position="163"/>
    </location>
</feature>
<dbReference type="EMBL" id="MU251401">
    <property type="protein sequence ID" value="KAG9236689.1"/>
    <property type="molecule type" value="Genomic_DNA"/>
</dbReference>
<keyword evidence="3" id="KW-1185">Reference proteome</keyword>
<feature type="region of interest" description="Disordered" evidence="1">
    <location>
        <begin position="375"/>
        <end position="463"/>
    </location>
</feature>
<feature type="region of interest" description="Disordered" evidence="1">
    <location>
        <begin position="183"/>
        <end position="281"/>
    </location>
</feature>
<evidence type="ECO:0000256" key="1">
    <source>
        <dbReference type="SAM" id="MobiDB-lite"/>
    </source>
</evidence>
<name>A0A9P7YMS1_9HELO</name>
<protein>
    <submittedName>
        <fullName evidence="2">Uncharacterized protein</fullName>
    </submittedName>
</protein>
<evidence type="ECO:0000313" key="3">
    <source>
        <dbReference type="Proteomes" id="UP000824998"/>
    </source>
</evidence>
<evidence type="ECO:0000313" key="2">
    <source>
        <dbReference type="EMBL" id="KAG9236689.1"/>
    </source>
</evidence>
<gene>
    <name evidence="2" type="ORF">BJ875DRAFT_208991</name>
</gene>
<reference evidence="2" key="1">
    <citation type="journal article" date="2021" name="IMA Fungus">
        <title>Genomic characterization of three marine fungi, including Emericellopsis atlantica sp. nov. with signatures of a generalist lifestyle and marine biomass degradation.</title>
        <authorList>
            <person name="Hagestad O.C."/>
            <person name="Hou L."/>
            <person name="Andersen J.H."/>
            <person name="Hansen E.H."/>
            <person name="Altermark B."/>
            <person name="Li C."/>
            <person name="Kuhnert E."/>
            <person name="Cox R.J."/>
            <person name="Crous P.W."/>
            <person name="Spatafora J.W."/>
            <person name="Lail K."/>
            <person name="Amirebrahimi M."/>
            <person name="Lipzen A."/>
            <person name="Pangilinan J."/>
            <person name="Andreopoulos W."/>
            <person name="Hayes R.D."/>
            <person name="Ng V."/>
            <person name="Grigoriev I.V."/>
            <person name="Jackson S.A."/>
            <person name="Sutton T.D.S."/>
            <person name="Dobson A.D.W."/>
            <person name="Rama T."/>
        </authorList>
    </citation>
    <scope>NUCLEOTIDE SEQUENCE</scope>
    <source>
        <strain evidence="2">TRa018bII</strain>
    </source>
</reference>
<organism evidence="2 3">
    <name type="scientific">Amylocarpus encephaloides</name>
    <dbReference type="NCBI Taxonomy" id="45428"/>
    <lineage>
        <taxon>Eukaryota</taxon>
        <taxon>Fungi</taxon>
        <taxon>Dikarya</taxon>
        <taxon>Ascomycota</taxon>
        <taxon>Pezizomycotina</taxon>
        <taxon>Leotiomycetes</taxon>
        <taxon>Helotiales</taxon>
        <taxon>Helotiales incertae sedis</taxon>
        <taxon>Amylocarpus</taxon>
    </lineage>
</organism>